<keyword evidence="3" id="KW-1185">Reference proteome</keyword>
<dbReference type="AlphaFoldDB" id="A0A843VG47"/>
<feature type="region of interest" description="Disordered" evidence="1">
    <location>
        <begin position="32"/>
        <end position="74"/>
    </location>
</feature>
<name>A0A843VG47_COLES</name>
<feature type="compositionally biased region" description="Polar residues" evidence="1">
    <location>
        <begin position="48"/>
        <end position="74"/>
    </location>
</feature>
<evidence type="ECO:0000256" key="1">
    <source>
        <dbReference type="SAM" id="MobiDB-lite"/>
    </source>
</evidence>
<organism evidence="2 3">
    <name type="scientific">Colocasia esculenta</name>
    <name type="common">Wild taro</name>
    <name type="synonym">Arum esculentum</name>
    <dbReference type="NCBI Taxonomy" id="4460"/>
    <lineage>
        <taxon>Eukaryota</taxon>
        <taxon>Viridiplantae</taxon>
        <taxon>Streptophyta</taxon>
        <taxon>Embryophyta</taxon>
        <taxon>Tracheophyta</taxon>
        <taxon>Spermatophyta</taxon>
        <taxon>Magnoliopsida</taxon>
        <taxon>Liliopsida</taxon>
        <taxon>Araceae</taxon>
        <taxon>Aroideae</taxon>
        <taxon>Colocasieae</taxon>
        <taxon>Colocasia</taxon>
    </lineage>
</organism>
<protein>
    <submittedName>
        <fullName evidence="2">Uncharacterized protein</fullName>
    </submittedName>
</protein>
<accession>A0A843VG47</accession>
<feature type="region of interest" description="Disordered" evidence="1">
    <location>
        <begin position="103"/>
        <end position="127"/>
    </location>
</feature>
<sequence>MCRQPEGSCRQVLLSRTMFMGFGLCLSTGKGHLSTGVNRSKERETCRGSHNSFNWSSSTPPGTQQQAQHLQELSSSSYGQAATLATARTTIVATGSRVVETAAPVATAETTRREQEQDWASGGESSHEGLKERFYIPQLLMHALNVGCTSVGGIFMKTPKLHIQGEPHIQGEQTLRGSSNQ</sequence>
<proteinExistence type="predicted"/>
<dbReference type="Proteomes" id="UP000652761">
    <property type="component" value="Unassembled WGS sequence"/>
</dbReference>
<evidence type="ECO:0000313" key="3">
    <source>
        <dbReference type="Proteomes" id="UP000652761"/>
    </source>
</evidence>
<gene>
    <name evidence="2" type="ORF">Taro_030349</name>
</gene>
<dbReference type="EMBL" id="NMUH01002080">
    <property type="protein sequence ID" value="MQL97652.1"/>
    <property type="molecule type" value="Genomic_DNA"/>
</dbReference>
<evidence type="ECO:0000313" key="2">
    <source>
        <dbReference type="EMBL" id="MQL97652.1"/>
    </source>
</evidence>
<comment type="caution">
    <text evidence="2">The sequence shown here is derived from an EMBL/GenBank/DDBJ whole genome shotgun (WGS) entry which is preliminary data.</text>
</comment>
<reference evidence="2" key="1">
    <citation type="submission" date="2017-07" db="EMBL/GenBank/DDBJ databases">
        <title>Taro Niue Genome Assembly and Annotation.</title>
        <authorList>
            <person name="Atibalentja N."/>
            <person name="Keating K."/>
            <person name="Fields C.J."/>
        </authorList>
    </citation>
    <scope>NUCLEOTIDE SEQUENCE</scope>
    <source>
        <strain evidence="2">Niue_2</strain>
        <tissue evidence="2">Leaf</tissue>
    </source>
</reference>